<evidence type="ECO:0000313" key="2">
    <source>
        <dbReference type="Proteomes" id="UP000254937"/>
    </source>
</evidence>
<accession>A0A370PFV9</accession>
<proteinExistence type="predicted"/>
<dbReference type="InterPro" id="IPR036397">
    <property type="entry name" value="RNaseH_sf"/>
</dbReference>
<evidence type="ECO:0008006" key="3">
    <source>
        <dbReference type="Google" id="ProtNLM"/>
    </source>
</evidence>
<dbReference type="AlphaFoldDB" id="A0A370PFV9"/>
<name>A0A370PFV9_ASPPH</name>
<organism evidence="1 2">
    <name type="scientific">Aspergillus phoenicis ATCC 13157</name>
    <dbReference type="NCBI Taxonomy" id="1353007"/>
    <lineage>
        <taxon>Eukaryota</taxon>
        <taxon>Fungi</taxon>
        <taxon>Dikarya</taxon>
        <taxon>Ascomycota</taxon>
        <taxon>Pezizomycotina</taxon>
        <taxon>Eurotiomycetes</taxon>
        <taxon>Eurotiomycetidae</taxon>
        <taxon>Eurotiales</taxon>
        <taxon>Aspergillaceae</taxon>
        <taxon>Aspergillus</taxon>
    </lineage>
</organism>
<dbReference type="GO" id="GO:0003676">
    <property type="term" value="F:nucleic acid binding"/>
    <property type="evidence" value="ECO:0007669"/>
    <property type="project" value="InterPro"/>
</dbReference>
<evidence type="ECO:0000313" key="1">
    <source>
        <dbReference type="EMBL" id="RDK41077.1"/>
    </source>
</evidence>
<reference evidence="1 2" key="1">
    <citation type="submission" date="2018-07" db="EMBL/GenBank/DDBJ databases">
        <title>Section-level genome sequencing of Aspergillus section Nigri to investigate inter- and intra-species variation.</title>
        <authorList>
            <consortium name="DOE Joint Genome Institute"/>
            <person name="Vesth T.C."/>
            <person name="Nybo J.L."/>
            <person name="Theobald S."/>
            <person name="Frisvad J.C."/>
            <person name="Larsen T.O."/>
            <person name="Nielsen K.F."/>
            <person name="Hoof J.B."/>
            <person name="Brandl J."/>
            <person name="Salamov A."/>
            <person name="Riley R."/>
            <person name="Gladden J.M."/>
            <person name="Phatale P."/>
            <person name="Nielsen M.T."/>
            <person name="Lyhne E.K."/>
            <person name="Kogle M.E."/>
            <person name="Strasser K."/>
            <person name="McDonnell E."/>
            <person name="Barry K."/>
            <person name="Clum A."/>
            <person name="Chen C."/>
            <person name="Nolan M."/>
            <person name="Sandor L."/>
            <person name="Kuo A."/>
            <person name="Lipzen A."/>
            <person name="Hainaut M."/>
            <person name="Drula E."/>
            <person name="Tsang A."/>
            <person name="Magnuson J.K."/>
            <person name="Henrissat B."/>
            <person name="Wiebenga A."/>
            <person name="Simmons B.A."/>
            <person name="Makela M.R."/>
            <person name="De vries R.P."/>
            <person name="Grigoriev I.V."/>
            <person name="Mortensen U.H."/>
            <person name="Baker S.E."/>
            <person name="Andersen M.R."/>
        </authorList>
    </citation>
    <scope>NUCLEOTIDE SEQUENCE [LARGE SCALE GENOMIC DNA]</scope>
    <source>
        <strain evidence="1 2">ATCC 13157</strain>
    </source>
</reference>
<dbReference type="EMBL" id="KZ851856">
    <property type="protein sequence ID" value="RDK41077.1"/>
    <property type="molecule type" value="Genomic_DNA"/>
</dbReference>
<gene>
    <name evidence="1" type="ORF">M752DRAFT_302668</name>
</gene>
<dbReference type="Gene3D" id="3.30.420.10">
    <property type="entry name" value="Ribonuclease H-like superfamily/Ribonuclease H"/>
    <property type="match status" value="1"/>
</dbReference>
<keyword evidence="2" id="KW-1185">Reference proteome</keyword>
<dbReference type="Proteomes" id="UP000254937">
    <property type="component" value="Unassembled WGS sequence"/>
</dbReference>
<sequence length="344" mass="38245">MAPYWMPPDVTIDTNAEMAMVQHEVITEHGHSITAVYTNGHGIKGRIDAAAACPQHQDGRSIIVLRRQIRHAIIFTDNQAVLRAFQNPGPQSGQYLLETILVALEKAREHKLSIRFQRGISGNEQLDMTAKKPQNGGRSAPDATEGWISRAFDGLDLEKQQFIKSIPLPTYNKLIKCHDANISPDTLGRLKALSGVVETVNIQYELDQEKSRIKEPAQKIIKAVLSFQDFIQAAVAFDPTGHATSVWTVVSLGLTKVALLESCAFLTDMLTRYIFVEDEYQNGPNTDEHVETALIQVYIAVLTFAALVQSLYDRGCAIWIWKSMSGDPLSELQKSIDEAESQLD</sequence>
<protein>
    <recommendedName>
        <fullName evidence="3">RNase H type-1 domain-containing protein</fullName>
    </recommendedName>
</protein>